<dbReference type="EMBL" id="NGKA01000001">
    <property type="protein sequence ID" value="RSU15717.1"/>
    <property type="molecule type" value="Genomic_DNA"/>
</dbReference>
<evidence type="ECO:0000256" key="3">
    <source>
        <dbReference type="SAM" id="SignalP"/>
    </source>
</evidence>
<proteinExistence type="inferred from homology"/>
<organism evidence="4 5">
    <name type="scientific">Vagococcus elongatus</name>
    <dbReference type="NCBI Taxonomy" id="180344"/>
    <lineage>
        <taxon>Bacteria</taxon>
        <taxon>Bacillati</taxon>
        <taxon>Bacillota</taxon>
        <taxon>Bacilli</taxon>
        <taxon>Lactobacillales</taxon>
        <taxon>Enterococcaceae</taxon>
        <taxon>Vagococcus</taxon>
    </lineage>
</organism>
<comment type="similarity">
    <text evidence="1">Belongs to the phosphate/phosphite/phosphonate binding protein family.</text>
</comment>
<dbReference type="SUPFAM" id="SSF53850">
    <property type="entry name" value="Periplasmic binding protein-like II"/>
    <property type="match status" value="1"/>
</dbReference>
<gene>
    <name evidence="4" type="ORF">CBF29_01190</name>
</gene>
<evidence type="ECO:0000313" key="5">
    <source>
        <dbReference type="Proteomes" id="UP000287605"/>
    </source>
</evidence>
<name>A0A430B5Z7_9ENTE</name>
<feature type="chain" id="PRO_5019220699" evidence="3">
    <location>
        <begin position="24"/>
        <end position="306"/>
    </location>
</feature>
<evidence type="ECO:0000256" key="1">
    <source>
        <dbReference type="ARBA" id="ARBA00007162"/>
    </source>
</evidence>
<keyword evidence="5" id="KW-1185">Reference proteome</keyword>
<dbReference type="NCBIfam" id="TIGR01098">
    <property type="entry name" value="3A0109s03R"/>
    <property type="match status" value="1"/>
</dbReference>
<dbReference type="RefSeq" id="WP_126806410.1">
    <property type="nucleotide sequence ID" value="NZ_NGKA01000001.1"/>
</dbReference>
<accession>A0A430B5Z7</accession>
<dbReference type="Pfam" id="PF12974">
    <property type="entry name" value="Phosphonate-bd"/>
    <property type="match status" value="1"/>
</dbReference>
<comment type="caution">
    <text evidence="4">The sequence shown here is derived from an EMBL/GenBank/DDBJ whole genome shotgun (WGS) entry which is preliminary data.</text>
</comment>
<dbReference type="PROSITE" id="PS51257">
    <property type="entry name" value="PROKAR_LIPOPROTEIN"/>
    <property type="match status" value="1"/>
</dbReference>
<sequence>MGRMKIKWFLSLVSLVLLVSACADSNATDDKGNGWPEKLVIVTMPDENNPEAGGKNKKFEQDMSDYLGIEVEQMEGADYAVGIEAMKSQQLDILLVSPMSLHQATKRVEKGVEPVATTKSGDAEEYKTVFVAKSDNDEINDLKDLEGKNFAFVDPASSSGYLYPKYTLVKELGLEPNQMEESNYFFKTVAYSGKHDTSLMGVAKGDYDAAAVAKQIISMMTDSGLVKEDDFKIIGETSVIPNALYIMRSDLPDDLKEKIKEFYLQYEDEEYFETFYKDKTTRFTEVDLADYSETNDMLKTLNVEED</sequence>
<evidence type="ECO:0000256" key="2">
    <source>
        <dbReference type="ARBA" id="ARBA00022729"/>
    </source>
</evidence>
<dbReference type="GO" id="GO:0043190">
    <property type="term" value="C:ATP-binding cassette (ABC) transporter complex"/>
    <property type="evidence" value="ECO:0007669"/>
    <property type="project" value="InterPro"/>
</dbReference>
<dbReference type="GO" id="GO:0055085">
    <property type="term" value="P:transmembrane transport"/>
    <property type="evidence" value="ECO:0007669"/>
    <property type="project" value="InterPro"/>
</dbReference>
<protein>
    <submittedName>
        <fullName evidence="4">Phosphate ABC transporter substrate-binding protein</fullName>
    </submittedName>
</protein>
<reference evidence="4 5" key="1">
    <citation type="submission" date="2017-05" db="EMBL/GenBank/DDBJ databases">
        <title>Vagococcus spp. assemblies.</title>
        <authorList>
            <person name="Gulvik C.A."/>
        </authorList>
    </citation>
    <scope>NUCLEOTIDE SEQUENCE [LARGE SCALE GENOMIC DNA]</scope>
    <source>
        <strain evidence="4 5">CCUG 51432</strain>
    </source>
</reference>
<dbReference type="AlphaFoldDB" id="A0A430B5Z7"/>
<keyword evidence="2 3" id="KW-0732">Signal</keyword>
<dbReference type="CDD" id="cd01071">
    <property type="entry name" value="PBP2_PhnD_like"/>
    <property type="match status" value="1"/>
</dbReference>
<evidence type="ECO:0000313" key="4">
    <source>
        <dbReference type="EMBL" id="RSU15717.1"/>
    </source>
</evidence>
<dbReference type="PANTHER" id="PTHR35841:SF1">
    <property type="entry name" value="PHOSPHONATES-BINDING PERIPLASMIC PROTEIN"/>
    <property type="match status" value="1"/>
</dbReference>
<dbReference type="Proteomes" id="UP000287605">
    <property type="component" value="Unassembled WGS sequence"/>
</dbReference>
<dbReference type="PANTHER" id="PTHR35841">
    <property type="entry name" value="PHOSPHONATES-BINDING PERIPLASMIC PROTEIN"/>
    <property type="match status" value="1"/>
</dbReference>
<dbReference type="Gene3D" id="3.40.190.10">
    <property type="entry name" value="Periplasmic binding protein-like II"/>
    <property type="match status" value="2"/>
</dbReference>
<dbReference type="OrthoDB" id="9776786at2"/>
<dbReference type="InterPro" id="IPR005770">
    <property type="entry name" value="PhnD"/>
</dbReference>
<feature type="signal peptide" evidence="3">
    <location>
        <begin position="1"/>
        <end position="23"/>
    </location>
</feature>